<feature type="repeat" description="WD" evidence="3">
    <location>
        <begin position="678"/>
        <end position="705"/>
    </location>
</feature>
<feature type="repeat" description="WD" evidence="3">
    <location>
        <begin position="1002"/>
        <end position="1037"/>
    </location>
</feature>
<proteinExistence type="predicted"/>
<feature type="repeat" description="WD" evidence="3">
    <location>
        <begin position="630"/>
        <end position="671"/>
    </location>
</feature>
<comment type="caution">
    <text evidence="5">The sequence shown here is derived from an EMBL/GenBank/DDBJ whole genome shotgun (WGS) entry which is preliminary data.</text>
</comment>
<feature type="repeat" description="WD" evidence="3">
    <location>
        <begin position="1044"/>
        <end position="1079"/>
    </location>
</feature>
<feature type="repeat" description="WD" evidence="3">
    <location>
        <begin position="716"/>
        <end position="757"/>
    </location>
</feature>
<reference evidence="5 6" key="1">
    <citation type="submission" date="2018-08" db="EMBL/GenBank/DDBJ databases">
        <title>Microbispora. triticiradicis sp. nov., a novel actinomycete isolated from the root of wheat (Triticum aestivum L.)).</title>
        <authorList>
            <person name="Han C."/>
        </authorList>
    </citation>
    <scope>NUCLEOTIDE SEQUENCE [LARGE SCALE GENOMIC DNA]</scope>
    <source>
        <strain evidence="5 6">NEAU-HRDPA2-9</strain>
    </source>
</reference>
<dbReference type="CDD" id="cd00200">
    <property type="entry name" value="WD40"/>
    <property type="match status" value="2"/>
</dbReference>
<evidence type="ECO:0000256" key="2">
    <source>
        <dbReference type="ARBA" id="ARBA00022737"/>
    </source>
</evidence>
<dbReference type="InterPro" id="IPR002182">
    <property type="entry name" value="NB-ARC"/>
</dbReference>
<evidence type="ECO:0000313" key="6">
    <source>
        <dbReference type="Proteomes" id="UP000262538"/>
    </source>
</evidence>
<accession>A0ABX9LLP2</accession>
<feature type="repeat" description="WD" evidence="3">
    <location>
        <begin position="1084"/>
        <end position="1125"/>
    </location>
</feature>
<keyword evidence="1 3" id="KW-0853">WD repeat</keyword>
<feature type="repeat" description="WD" evidence="3">
    <location>
        <begin position="926"/>
        <end position="960"/>
    </location>
</feature>
<dbReference type="PROSITE" id="PS00678">
    <property type="entry name" value="WD_REPEATS_1"/>
    <property type="match status" value="3"/>
</dbReference>
<dbReference type="Pfam" id="PF00400">
    <property type="entry name" value="WD40"/>
    <property type="match status" value="13"/>
</dbReference>
<evidence type="ECO:0000256" key="3">
    <source>
        <dbReference type="PROSITE-ProRule" id="PRU00221"/>
    </source>
</evidence>
<dbReference type="InterPro" id="IPR036322">
    <property type="entry name" value="WD40_repeat_dom_sf"/>
</dbReference>
<dbReference type="PRINTS" id="PR00364">
    <property type="entry name" value="DISEASERSIST"/>
</dbReference>
<dbReference type="PROSITE" id="PS50294">
    <property type="entry name" value="WD_REPEATS_REGION"/>
    <property type="match status" value="6"/>
</dbReference>
<evidence type="ECO:0000256" key="1">
    <source>
        <dbReference type="ARBA" id="ARBA00022574"/>
    </source>
</evidence>
<dbReference type="InterPro" id="IPR001680">
    <property type="entry name" value="WD40_rpt"/>
</dbReference>
<feature type="repeat" description="WD" evidence="3">
    <location>
        <begin position="798"/>
        <end position="839"/>
    </location>
</feature>
<dbReference type="Gene3D" id="1.25.40.370">
    <property type="match status" value="1"/>
</dbReference>
<dbReference type="EMBL" id="QFZU02000056">
    <property type="protein sequence ID" value="RGA04578.1"/>
    <property type="molecule type" value="Genomic_DNA"/>
</dbReference>
<dbReference type="SUPFAM" id="SSF50978">
    <property type="entry name" value="WD40 repeat-like"/>
    <property type="match status" value="2"/>
</dbReference>
<keyword evidence="6" id="KW-1185">Reference proteome</keyword>
<dbReference type="PANTHER" id="PTHR22847">
    <property type="entry name" value="WD40 REPEAT PROTEIN"/>
    <property type="match status" value="1"/>
</dbReference>
<keyword evidence="2" id="KW-0677">Repeat</keyword>
<dbReference type="PANTHER" id="PTHR22847:SF637">
    <property type="entry name" value="WD REPEAT DOMAIN 5B"/>
    <property type="match status" value="1"/>
</dbReference>
<dbReference type="Pfam" id="PF00931">
    <property type="entry name" value="NB-ARC"/>
    <property type="match status" value="1"/>
</dbReference>
<protein>
    <recommendedName>
        <fullName evidence="4">NB-ARC domain-containing protein</fullName>
    </recommendedName>
</protein>
<feature type="repeat" description="WD" evidence="3">
    <location>
        <begin position="961"/>
        <end position="1002"/>
    </location>
</feature>
<evidence type="ECO:0000313" key="5">
    <source>
        <dbReference type="EMBL" id="RGA04578.1"/>
    </source>
</evidence>
<feature type="repeat" description="WD" evidence="3">
    <location>
        <begin position="588"/>
        <end position="629"/>
    </location>
</feature>
<dbReference type="PROSITE" id="PS50082">
    <property type="entry name" value="WD_REPEATS_2"/>
    <property type="match status" value="10"/>
</dbReference>
<evidence type="ECO:0000259" key="4">
    <source>
        <dbReference type="Pfam" id="PF00931"/>
    </source>
</evidence>
<organism evidence="5 6">
    <name type="scientific">Microbispora triticiradicis</name>
    <dbReference type="NCBI Taxonomy" id="2200763"/>
    <lineage>
        <taxon>Bacteria</taxon>
        <taxon>Bacillati</taxon>
        <taxon>Actinomycetota</taxon>
        <taxon>Actinomycetes</taxon>
        <taxon>Streptosporangiales</taxon>
        <taxon>Streptosporangiaceae</taxon>
        <taxon>Microbispora</taxon>
    </lineage>
</organism>
<dbReference type="SUPFAM" id="SSF52540">
    <property type="entry name" value="P-loop containing nucleoside triphosphate hydrolases"/>
    <property type="match status" value="1"/>
</dbReference>
<name>A0ABX9LLP2_9ACTN</name>
<dbReference type="Gene3D" id="3.40.50.300">
    <property type="entry name" value="P-loop containing nucleotide triphosphate hydrolases"/>
    <property type="match status" value="1"/>
</dbReference>
<dbReference type="InterPro" id="IPR015943">
    <property type="entry name" value="WD40/YVTN_repeat-like_dom_sf"/>
</dbReference>
<dbReference type="InterPro" id="IPR027417">
    <property type="entry name" value="P-loop_NTPase"/>
</dbReference>
<dbReference type="InterPro" id="IPR036388">
    <property type="entry name" value="WH-like_DNA-bd_sf"/>
</dbReference>
<dbReference type="RefSeq" id="WP_117408110.1">
    <property type="nucleotide sequence ID" value="NZ_QFZU02000056.1"/>
</dbReference>
<dbReference type="Gene3D" id="1.10.10.10">
    <property type="entry name" value="Winged helix-like DNA-binding domain superfamily/Winged helix DNA-binding domain"/>
    <property type="match status" value="1"/>
</dbReference>
<dbReference type="InterPro" id="IPR020472">
    <property type="entry name" value="WD40_PAC1"/>
</dbReference>
<dbReference type="Proteomes" id="UP000262538">
    <property type="component" value="Unassembled WGS sequence"/>
</dbReference>
<sequence length="1159" mass="125165">MRWRRMVLVVAVPLVVAGAGTLLTIASNVATGGSSPWFPAIERHPLWWTVGATAAVAGVAVLAGWSQRLAERELAALIPPVQRPERWVVDRPAEVGRIVRALRVSSTTAVQGAGGFGKTTVAKLVRADRRVLRRFGGRVYWVTLGRDVRRDALVSKVNDLVRQIDPGQAQPFTDVQQAADHLAKVLAAGPSRLVVLDDVWFDDQLAAFPVAGRCARLVTTRVPTLVSGHTVAAVPVDQMSDVQARAVLLADLPDLPPDVISGLLAETGRWPLLLRLVNRVLRDQVRLRTDSAVVGRELLEALRHGGVTEVDRLTGAAPQRLDVGDPRQRVSAVAATIEAGRGLLAPLDRARLAELSIFAEDDPVPAALVATLWRATGGIDRLAADAMCARLADLALVTLEPTDAGGTVGMHDVLRDFLRGELGPATVADLNRRLLDAIAAGLPVEPDDPPRIGTPWWRLPEADGYLWNHLVEHLCAAGAAADAEALVSDLRWVAARLERSGPAAPLADLRHLDTPQTIRLRGLLGQAAHLLTPTDPPHSCVDVLLSRMADDPDWGPQARMLTAGRVAPTLVNDWPLPDLPDPALRRVLTDHTDWVYAMAIAPDGTWLATGGSDATVLIWDTATWQRRAVLTNHWGKVSAAVVAPDGTWLATGDDVGAVRIWDTSCWQELRTLHLGRRVNALAVAPDGTWLAVGTKDRSIRIWKIDRWREQAPLVGRRSSLNDIGSIAVAPDGTWLAAVSGLSTVRIWDVVTGTVRAELSGNLAVYGVAVAPDGTWMATVDASSHLRIWATDDWRELRALRYSGRVNAVAVAPDGTWLAAAGEGGDLRLWDTTTWEQRMRLIGSTVMAVAPDGTWLAAGSTHRVRVWDTLRPRQRAAADRSRFITAVAVAPDGTWYATGDQGDAHVRIWDQSGMPRATLAGHTKWWVNDVAVAPDGTWLATAGGDDTVRIWDTATWQPRSTLTGHDNSVYAVASAPDGSWLASVGHDGTVQVWDVETGVRQALMYEHRVVCAVVVAPDGTWLATGGWDDTVRIWDATTWRQRAILTGHTNWVDGLAIAPDGTWLASVSRDDTTRIWETTTWRQHLRLTDPAATALAVAPDGRTLATAGHTGEIKLWDPSTGHSRAMMRVDGGVRACAWSPTGNHLVVGGTAGLYQFTMTS</sequence>
<dbReference type="Gene3D" id="2.130.10.10">
    <property type="entry name" value="YVTN repeat-like/Quinoprotein amine dehydrogenase"/>
    <property type="match status" value="5"/>
</dbReference>
<dbReference type="PRINTS" id="PR00320">
    <property type="entry name" value="GPROTEINBRPT"/>
</dbReference>
<dbReference type="SMART" id="SM00320">
    <property type="entry name" value="WD40"/>
    <property type="match status" value="14"/>
</dbReference>
<dbReference type="InterPro" id="IPR019775">
    <property type="entry name" value="WD40_repeat_CS"/>
</dbReference>
<feature type="domain" description="NB-ARC" evidence="4">
    <location>
        <begin position="108"/>
        <end position="225"/>
    </location>
</feature>
<gene>
    <name evidence="5" type="ORF">DI270_012790</name>
</gene>